<sequence>MTDHGQVPASGPERDDGERDLSVGKLALCALGAATAVLVATTLLLALWRPGPAVTAVIGLLGLVGAVTVMGLVSTRMTRAAYGGAPAHDRDPGACGPDDHGPDDHGPDEPGTGATARSD</sequence>
<protein>
    <submittedName>
        <fullName evidence="3">Uncharacterized protein</fullName>
    </submittedName>
</protein>
<keyword evidence="2" id="KW-0812">Transmembrane</keyword>
<dbReference type="EMBL" id="FNDN01000002">
    <property type="protein sequence ID" value="SDH48688.1"/>
    <property type="molecule type" value="Genomic_DNA"/>
</dbReference>
<keyword evidence="2" id="KW-0472">Membrane</keyword>
<evidence type="ECO:0000256" key="2">
    <source>
        <dbReference type="SAM" id="Phobius"/>
    </source>
</evidence>
<dbReference type="RefSeq" id="WP_072737783.1">
    <property type="nucleotide sequence ID" value="NZ_CP048813.1"/>
</dbReference>
<feature type="region of interest" description="Disordered" evidence="1">
    <location>
        <begin position="83"/>
        <end position="119"/>
    </location>
</feature>
<dbReference type="Proteomes" id="UP000183263">
    <property type="component" value="Unassembled WGS sequence"/>
</dbReference>
<gene>
    <name evidence="3" type="ORF">SAMN05444695_102110</name>
</gene>
<dbReference type="AlphaFoldDB" id="A0A1G8CTB4"/>
<accession>A0A1G8CTB4</accession>
<feature type="compositionally biased region" description="Basic and acidic residues" evidence="1">
    <location>
        <begin position="87"/>
        <end position="108"/>
    </location>
</feature>
<keyword evidence="2" id="KW-1133">Transmembrane helix</keyword>
<reference evidence="3 4" key="1">
    <citation type="submission" date="2016-10" db="EMBL/GenBank/DDBJ databases">
        <authorList>
            <person name="de Groot N.N."/>
        </authorList>
    </citation>
    <scope>NUCLEOTIDE SEQUENCE [LARGE SCALE GENOMIC DNA]</scope>
    <source>
        <strain evidence="3 4">DSM 44892</strain>
    </source>
</reference>
<evidence type="ECO:0000313" key="4">
    <source>
        <dbReference type="Proteomes" id="UP000183263"/>
    </source>
</evidence>
<proteinExistence type="predicted"/>
<feature type="transmembrane region" description="Helical" evidence="2">
    <location>
        <begin position="26"/>
        <end position="48"/>
    </location>
</feature>
<keyword evidence="4" id="KW-1185">Reference proteome</keyword>
<evidence type="ECO:0000313" key="3">
    <source>
        <dbReference type="EMBL" id="SDH48688.1"/>
    </source>
</evidence>
<feature type="transmembrane region" description="Helical" evidence="2">
    <location>
        <begin position="54"/>
        <end position="73"/>
    </location>
</feature>
<organism evidence="3 4">
    <name type="scientific">Rhodococcus triatomae</name>
    <dbReference type="NCBI Taxonomy" id="300028"/>
    <lineage>
        <taxon>Bacteria</taxon>
        <taxon>Bacillati</taxon>
        <taxon>Actinomycetota</taxon>
        <taxon>Actinomycetes</taxon>
        <taxon>Mycobacteriales</taxon>
        <taxon>Nocardiaceae</taxon>
        <taxon>Rhodococcus</taxon>
    </lineage>
</organism>
<evidence type="ECO:0000256" key="1">
    <source>
        <dbReference type="SAM" id="MobiDB-lite"/>
    </source>
</evidence>
<name>A0A1G8CTB4_9NOCA</name>